<name>A0ABQ9GDF2_9NEOP</name>
<dbReference type="PANTHER" id="PTHR34415:SF1">
    <property type="entry name" value="INTEGRASE CATALYTIC DOMAIN-CONTAINING PROTEIN"/>
    <property type="match status" value="1"/>
</dbReference>
<gene>
    <name evidence="1" type="ORF">PR048_028464</name>
</gene>
<proteinExistence type="predicted"/>
<protein>
    <submittedName>
        <fullName evidence="1">Uncharacterized protein</fullName>
    </submittedName>
</protein>
<reference evidence="1 2" key="1">
    <citation type="submission" date="2023-02" db="EMBL/GenBank/DDBJ databases">
        <title>LHISI_Scaffold_Assembly.</title>
        <authorList>
            <person name="Stuart O.P."/>
            <person name="Cleave R."/>
            <person name="Magrath M.J.L."/>
            <person name="Mikheyev A.S."/>
        </authorList>
    </citation>
    <scope>NUCLEOTIDE SEQUENCE [LARGE SCALE GENOMIC DNA]</scope>
    <source>
        <strain evidence="1">Daus_M_001</strain>
        <tissue evidence="1">Leg muscle</tissue>
    </source>
</reference>
<keyword evidence="2" id="KW-1185">Reference proteome</keyword>
<dbReference type="PANTHER" id="PTHR34415">
    <property type="entry name" value="INTEGRASE CATALYTIC DOMAIN-CONTAINING PROTEIN"/>
    <property type="match status" value="1"/>
</dbReference>
<comment type="caution">
    <text evidence="1">The sequence shown here is derived from an EMBL/GenBank/DDBJ whole genome shotgun (WGS) entry which is preliminary data.</text>
</comment>
<sequence>MHKLYLEKYDNKVSYSFYRSVYRDNFNNRFDRPQINTYCTCEELNLKIKSPHLNEVAKRTAMAELMVRTRRSRKSYSALQFEQSQETKKEGNVISSFYFMQNIILPKVPVQELFYLHQLTVSVFCITDIKAITSAFNVYHEGKGRKSDDEVCSFLHDYVKQVPEQITELRILSDNCATQNKNHALIRYLLSLTDSGIFEKKSSTSSLSDTIAFCQVTRNSDSQGKFIVKEVKASEILYFKQWWQTYYKKNAISEESKHKPRDERVTFDTSISSLYHFVYTHDMKGYITAYVTINCLVPHTLFMLLGNGLIVHPDRLAYK</sequence>
<organism evidence="1 2">
    <name type="scientific">Dryococelus australis</name>
    <dbReference type="NCBI Taxonomy" id="614101"/>
    <lineage>
        <taxon>Eukaryota</taxon>
        <taxon>Metazoa</taxon>
        <taxon>Ecdysozoa</taxon>
        <taxon>Arthropoda</taxon>
        <taxon>Hexapoda</taxon>
        <taxon>Insecta</taxon>
        <taxon>Pterygota</taxon>
        <taxon>Neoptera</taxon>
        <taxon>Polyneoptera</taxon>
        <taxon>Phasmatodea</taxon>
        <taxon>Verophasmatodea</taxon>
        <taxon>Anareolatae</taxon>
        <taxon>Phasmatidae</taxon>
        <taxon>Eurycanthinae</taxon>
        <taxon>Dryococelus</taxon>
    </lineage>
</organism>
<accession>A0ABQ9GDF2</accession>
<dbReference type="Proteomes" id="UP001159363">
    <property type="component" value="Chromosome 12"/>
</dbReference>
<evidence type="ECO:0000313" key="1">
    <source>
        <dbReference type="EMBL" id="KAJ8869473.1"/>
    </source>
</evidence>
<dbReference type="EMBL" id="JARBHB010000013">
    <property type="protein sequence ID" value="KAJ8869473.1"/>
    <property type="molecule type" value="Genomic_DNA"/>
</dbReference>
<evidence type="ECO:0000313" key="2">
    <source>
        <dbReference type="Proteomes" id="UP001159363"/>
    </source>
</evidence>